<evidence type="ECO:0000313" key="1">
    <source>
        <dbReference type="EMBL" id="ASR80697.1"/>
    </source>
</evidence>
<gene>
    <name evidence="1" type="ORF">SEA_PICCOLETTO_67</name>
</gene>
<dbReference type="Proteomes" id="UP000224728">
    <property type="component" value="Segment"/>
</dbReference>
<accession>A0A222Z9N2</accession>
<name>A0A222Z9N2_9CAUD</name>
<dbReference type="OrthoDB" id="28735at10239"/>
<keyword evidence="2" id="KW-1185">Reference proteome</keyword>
<organism evidence="1 2">
    <name type="scientific">Arthrobacter phage Piccoletto</name>
    <dbReference type="NCBI Taxonomy" id="2024282"/>
    <lineage>
        <taxon>Viruses</taxon>
        <taxon>Duplodnaviria</taxon>
        <taxon>Heunggongvirae</taxon>
        <taxon>Uroviricota</taxon>
        <taxon>Caudoviricetes</taxon>
        <taxon>Berryhillviridae</taxon>
        <taxon>Jawnskivirus</taxon>
        <taxon>Jawnskivirus piccoletto</taxon>
        <taxon>Marthavirus piccoletto</taxon>
    </lineage>
</organism>
<proteinExistence type="predicted"/>
<evidence type="ECO:0000313" key="2">
    <source>
        <dbReference type="Proteomes" id="UP000224728"/>
    </source>
</evidence>
<protein>
    <submittedName>
        <fullName evidence="1">Uncharacterized protein</fullName>
    </submittedName>
</protein>
<sequence>MSDATLQAVHDAVAAHVADESGGTDWLTEWVCIAVAIPQDDYEQCMYYRLSPKQPYHHSVGLLQRGMELLTKRDD</sequence>
<reference evidence="1 2" key="1">
    <citation type="submission" date="2017-06" db="EMBL/GenBank/DDBJ databases">
        <authorList>
            <person name="Alvidrez A."/>
            <person name="Amparan D."/>
            <person name="Behrens K."/>
            <person name="Bonilla R."/>
            <person name="Bustillos I."/>
            <person name="Echeverri J."/>
            <person name="Girard H.G."/>
            <person name="Hidrogo M."/>
            <person name="Lujan J."/>
            <person name="Martinez M."/>
            <person name="Ontiveros C."/>
            <person name="Piedra M."/>
            <person name="Reyes N."/>
            <person name="Reyes P."/>
            <person name="Saenz P."/>
            <person name="Sanchez B."/>
            <person name="Suarez P."/>
            <person name="Torres G."/>
            <person name="Klyczek K."/>
            <person name="Garlena R.A."/>
            <person name="Russell D.A."/>
            <person name="Pope W.H."/>
            <person name="Jacobs-Sera D."/>
            <person name="Hendrix R.W."/>
            <person name="Hatfull G.F."/>
        </authorList>
    </citation>
    <scope>NUCLEOTIDE SEQUENCE [LARGE SCALE GENOMIC DNA]</scope>
</reference>
<dbReference type="EMBL" id="MF189177">
    <property type="protein sequence ID" value="ASR80697.1"/>
    <property type="molecule type" value="Genomic_DNA"/>
</dbReference>